<proteinExistence type="predicted"/>
<name>A0A4Y7U2Z1_9FLAO</name>
<sequence>PQFYTALSEMKPVEGNTFSDAVWTLENKGKSYLFYLKNDQDISVDLAGYKGTFEVYAINASTGALTKKASISGGKKIVIPKIEIKEKVLFIVKKS</sequence>
<protein>
    <submittedName>
        <fullName evidence="1">Uncharacterized protein</fullName>
    </submittedName>
</protein>
<organism evidence="1 2">
    <name type="scientific">Flavobacterium circumlabens</name>
    <dbReference type="NCBI Taxonomy" id="2133765"/>
    <lineage>
        <taxon>Bacteria</taxon>
        <taxon>Pseudomonadati</taxon>
        <taxon>Bacteroidota</taxon>
        <taxon>Flavobacteriia</taxon>
        <taxon>Flavobacteriales</taxon>
        <taxon>Flavobacteriaceae</taxon>
        <taxon>Flavobacterium</taxon>
    </lineage>
</organism>
<dbReference type="AlphaFoldDB" id="A0A4Y7U2Z1"/>
<accession>A0A4Y7U2Z1</accession>
<comment type="caution">
    <text evidence="1">The sequence shown here is derived from an EMBL/GenBank/DDBJ whole genome shotgun (WGS) entry which is preliminary data.</text>
</comment>
<feature type="non-terminal residue" evidence="1">
    <location>
        <position position="1"/>
    </location>
</feature>
<gene>
    <name evidence="1" type="ORF">D0809_30705</name>
</gene>
<dbReference type="RefSeq" id="WP_134092631.1">
    <property type="nucleotide sequence ID" value="NZ_QWDN01001333.1"/>
</dbReference>
<evidence type="ECO:0000313" key="1">
    <source>
        <dbReference type="EMBL" id="TEB40418.1"/>
    </source>
</evidence>
<dbReference type="EMBL" id="QWDN01001333">
    <property type="protein sequence ID" value="TEB40418.1"/>
    <property type="molecule type" value="Genomic_DNA"/>
</dbReference>
<evidence type="ECO:0000313" key="2">
    <source>
        <dbReference type="Proteomes" id="UP000298340"/>
    </source>
</evidence>
<reference evidence="1 2" key="1">
    <citation type="journal article" date="2018" name="Syst. Appl. Microbiol.">
        <title>Flavobacterium circumlabens sp. nov. and Flavobacterium cupreum sp. nov., two psychrotrophic species isolated from Antarctic environmental samples.</title>
        <authorList>
            <person name="Kralova S."/>
            <person name="Busse H.J."/>
            <person name="Svec P."/>
            <person name="Maslanova I."/>
            <person name="Stankova E."/>
            <person name="Bartak M."/>
            <person name="Sedlacek I."/>
        </authorList>
    </citation>
    <scope>NUCLEOTIDE SEQUENCE [LARGE SCALE GENOMIC DNA]</scope>
    <source>
        <strain evidence="1 2">CCM 8828</strain>
    </source>
</reference>
<dbReference type="Proteomes" id="UP000298340">
    <property type="component" value="Unassembled WGS sequence"/>
</dbReference>